<sequence>MSQIVLFAGHVSNNSSIFLGFLTKCTSSRKFISFSVR</sequence>
<name>A0A8S5RLT6_9VIRU</name>
<evidence type="ECO:0000313" key="1">
    <source>
        <dbReference type="EMBL" id="DAE32319.1"/>
    </source>
</evidence>
<dbReference type="EMBL" id="BK059120">
    <property type="protein sequence ID" value="DAE32319.1"/>
    <property type="molecule type" value="Genomic_DNA"/>
</dbReference>
<reference evidence="1" key="1">
    <citation type="journal article" date="2021" name="Proc. Natl. Acad. Sci. U.S.A.">
        <title>A Catalog of Tens of Thousands of Viruses from Human Metagenomes Reveals Hidden Associations with Chronic Diseases.</title>
        <authorList>
            <person name="Tisza M.J."/>
            <person name="Buck C.B."/>
        </authorList>
    </citation>
    <scope>NUCLEOTIDE SEQUENCE</scope>
    <source>
        <strain evidence="1">CtviY17</strain>
    </source>
</reference>
<organism evidence="1">
    <name type="scientific">virus sp. ctviY17</name>
    <dbReference type="NCBI Taxonomy" id="2825828"/>
    <lineage>
        <taxon>Viruses</taxon>
    </lineage>
</organism>
<protein>
    <submittedName>
        <fullName evidence="1">Uncharacterized protein</fullName>
    </submittedName>
</protein>
<accession>A0A8S5RLT6</accession>
<proteinExistence type="predicted"/>